<dbReference type="InterPro" id="IPR011993">
    <property type="entry name" value="PH-like_dom_sf"/>
</dbReference>
<evidence type="ECO:0000313" key="16">
    <source>
        <dbReference type="EMBL" id="EDQ92081.1"/>
    </source>
</evidence>
<dbReference type="RefSeq" id="XP_001743367.1">
    <property type="nucleotide sequence ID" value="XM_001743315.1"/>
</dbReference>
<evidence type="ECO:0000256" key="6">
    <source>
        <dbReference type="ARBA" id="ARBA00022777"/>
    </source>
</evidence>
<dbReference type="InterPro" id="IPR000719">
    <property type="entry name" value="Prot_kinase_dom"/>
</dbReference>
<gene>
    <name evidence="16" type="ORF">MONBRDRAFT_22890</name>
</gene>
<dbReference type="InterPro" id="IPR000961">
    <property type="entry name" value="AGC-kinase_C"/>
</dbReference>
<feature type="region of interest" description="Disordered" evidence="11">
    <location>
        <begin position="639"/>
        <end position="669"/>
    </location>
</feature>
<name>A9USD4_MONBE</name>
<keyword evidence="2" id="KW-0723">Serine/threonine-protein kinase</keyword>
<keyword evidence="7" id="KW-0067">ATP-binding</keyword>
<feature type="domain" description="AGC-kinase C-terminal" evidence="15">
    <location>
        <begin position="88"/>
        <end position="156"/>
    </location>
</feature>
<dbReference type="Gene3D" id="1.10.287.1490">
    <property type="match status" value="1"/>
</dbReference>
<keyword evidence="6" id="KW-0418">Kinase</keyword>
<feature type="signal peptide" evidence="12">
    <location>
        <begin position="1"/>
        <end position="25"/>
    </location>
</feature>
<dbReference type="Gene3D" id="2.30.29.30">
    <property type="entry name" value="Pleckstrin-homology domain (PH domain)/Phosphotyrosine-binding domain (PTB)"/>
    <property type="match status" value="1"/>
</dbReference>
<feature type="compositionally biased region" description="Low complexity" evidence="11">
    <location>
        <begin position="1248"/>
        <end position="1260"/>
    </location>
</feature>
<keyword evidence="10" id="KW-0175">Coiled coil</keyword>
<evidence type="ECO:0000256" key="11">
    <source>
        <dbReference type="SAM" id="MobiDB-lite"/>
    </source>
</evidence>
<dbReference type="SUPFAM" id="SSF56112">
    <property type="entry name" value="Protein kinase-like (PK-like)"/>
    <property type="match status" value="1"/>
</dbReference>
<dbReference type="GO" id="GO:0004674">
    <property type="term" value="F:protein serine/threonine kinase activity"/>
    <property type="evidence" value="ECO:0007669"/>
    <property type="project" value="UniProtKB-KW"/>
</dbReference>
<comment type="catalytic activity">
    <reaction evidence="9">
        <text>L-seryl-[protein] + ATP = O-phospho-L-seryl-[protein] + ADP + H(+)</text>
        <dbReference type="Rhea" id="RHEA:17989"/>
        <dbReference type="Rhea" id="RHEA-COMP:9863"/>
        <dbReference type="Rhea" id="RHEA-COMP:11604"/>
        <dbReference type="ChEBI" id="CHEBI:15378"/>
        <dbReference type="ChEBI" id="CHEBI:29999"/>
        <dbReference type="ChEBI" id="CHEBI:30616"/>
        <dbReference type="ChEBI" id="CHEBI:83421"/>
        <dbReference type="ChEBI" id="CHEBI:456216"/>
        <dbReference type="EC" id="2.7.11.1"/>
    </reaction>
</comment>
<dbReference type="EMBL" id="CH991544">
    <property type="protein sequence ID" value="EDQ92081.1"/>
    <property type="molecule type" value="Genomic_DNA"/>
</dbReference>
<dbReference type="InterPro" id="IPR050839">
    <property type="entry name" value="Rho-assoc_Ser/Thr_Kinase"/>
</dbReference>
<dbReference type="Pfam" id="PF00069">
    <property type="entry name" value="Pkinase"/>
    <property type="match status" value="1"/>
</dbReference>
<keyword evidence="4" id="KW-0808">Transferase</keyword>
<feature type="domain" description="Protein kinase" evidence="13">
    <location>
        <begin position="1"/>
        <end position="142"/>
    </location>
</feature>
<dbReference type="Pfam" id="PF25346">
    <property type="entry name" value="PH_MRCK"/>
    <property type="match status" value="1"/>
</dbReference>
<dbReference type="Proteomes" id="UP000001357">
    <property type="component" value="Unassembled WGS sequence"/>
</dbReference>
<evidence type="ECO:0000256" key="5">
    <source>
        <dbReference type="ARBA" id="ARBA00022741"/>
    </source>
</evidence>
<dbReference type="PANTHER" id="PTHR22988">
    <property type="entry name" value="MYOTONIC DYSTROPHY S/T KINASE-RELATED"/>
    <property type="match status" value="1"/>
</dbReference>
<dbReference type="FunCoup" id="A9USD4">
    <property type="interactions" value="1146"/>
</dbReference>
<dbReference type="KEGG" id="mbr:MONBRDRAFT_22890"/>
<evidence type="ECO:0000259" key="14">
    <source>
        <dbReference type="PROSITE" id="PS50219"/>
    </source>
</evidence>
<protein>
    <recommendedName>
        <fullName evidence="1">non-specific serine/threonine protein kinase</fullName>
        <ecNumber evidence="1">2.7.11.1</ecNumber>
    </recommendedName>
</protein>
<dbReference type="OMA" id="CCDKVPP"/>
<keyword evidence="5" id="KW-0547">Nucleotide-binding</keyword>
<dbReference type="InterPro" id="IPR017892">
    <property type="entry name" value="Pkinase_C"/>
</dbReference>
<dbReference type="InParanoid" id="A9USD4"/>
<feature type="coiled-coil region" evidence="10">
    <location>
        <begin position="589"/>
        <end position="623"/>
    </location>
</feature>
<reference evidence="16 17" key="1">
    <citation type="journal article" date="2008" name="Nature">
        <title>The genome of the choanoflagellate Monosiga brevicollis and the origin of metazoans.</title>
        <authorList>
            <consortium name="JGI Sequencing"/>
            <person name="King N."/>
            <person name="Westbrook M.J."/>
            <person name="Young S.L."/>
            <person name="Kuo A."/>
            <person name="Abedin M."/>
            <person name="Chapman J."/>
            <person name="Fairclough S."/>
            <person name="Hellsten U."/>
            <person name="Isogai Y."/>
            <person name="Letunic I."/>
            <person name="Marr M."/>
            <person name="Pincus D."/>
            <person name="Putnam N."/>
            <person name="Rokas A."/>
            <person name="Wright K.J."/>
            <person name="Zuzow R."/>
            <person name="Dirks W."/>
            <person name="Good M."/>
            <person name="Goodstein D."/>
            <person name="Lemons D."/>
            <person name="Li W."/>
            <person name="Lyons J.B."/>
            <person name="Morris A."/>
            <person name="Nichols S."/>
            <person name="Richter D.J."/>
            <person name="Salamov A."/>
            <person name="Bork P."/>
            <person name="Lim W.A."/>
            <person name="Manning G."/>
            <person name="Miller W.T."/>
            <person name="McGinnis W."/>
            <person name="Shapiro H."/>
            <person name="Tjian R."/>
            <person name="Grigoriev I.V."/>
            <person name="Rokhsar D."/>
        </authorList>
    </citation>
    <scope>NUCLEOTIDE SEQUENCE [LARGE SCALE GENOMIC DNA]</scope>
    <source>
        <strain evidence="17">MX1 / ATCC 50154</strain>
    </source>
</reference>
<keyword evidence="17" id="KW-1185">Reference proteome</keyword>
<dbReference type="EC" id="2.7.11.1" evidence="1"/>
<dbReference type="Pfam" id="PF00433">
    <property type="entry name" value="Pkinase_C"/>
    <property type="match status" value="1"/>
</dbReference>
<proteinExistence type="predicted"/>
<feature type="region of interest" description="Disordered" evidence="11">
    <location>
        <begin position="1248"/>
        <end position="1361"/>
    </location>
</feature>
<feature type="region of interest" description="Disordered" evidence="11">
    <location>
        <begin position="1161"/>
        <end position="1182"/>
    </location>
</feature>
<dbReference type="GO" id="GO:0005524">
    <property type="term" value="F:ATP binding"/>
    <property type="evidence" value="ECO:0007669"/>
    <property type="project" value="UniProtKB-KW"/>
</dbReference>
<comment type="catalytic activity">
    <reaction evidence="8">
        <text>L-threonyl-[protein] + ATP = O-phospho-L-threonyl-[protein] + ADP + H(+)</text>
        <dbReference type="Rhea" id="RHEA:46608"/>
        <dbReference type="Rhea" id="RHEA-COMP:11060"/>
        <dbReference type="Rhea" id="RHEA-COMP:11605"/>
        <dbReference type="ChEBI" id="CHEBI:15378"/>
        <dbReference type="ChEBI" id="CHEBI:30013"/>
        <dbReference type="ChEBI" id="CHEBI:30616"/>
        <dbReference type="ChEBI" id="CHEBI:61977"/>
        <dbReference type="ChEBI" id="CHEBI:456216"/>
        <dbReference type="EC" id="2.7.11.1"/>
    </reaction>
</comment>
<evidence type="ECO:0000259" key="13">
    <source>
        <dbReference type="PROSITE" id="PS50011"/>
    </source>
</evidence>
<dbReference type="SMART" id="SM00133">
    <property type="entry name" value="S_TK_X"/>
    <property type="match status" value="1"/>
</dbReference>
<evidence type="ECO:0000256" key="12">
    <source>
        <dbReference type="SAM" id="SignalP"/>
    </source>
</evidence>
<evidence type="ECO:0000256" key="10">
    <source>
        <dbReference type="SAM" id="Coils"/>
    </source>
</evidence>
<evidence type="ECO:0000256" key="3">
    <source>
        <dbReference type="ARBA" id="ARBA00022553"/>
    </source>
</evidence>
<feature type="coiled-coil region" evidence="10">
    <location>
        <begin position="160"/>
        <end position="563"/>
    </location>
</feature>
<feature type="domain" description="CNH" evidence="14">
    <location>
        <begin position="856"/>
        <end position="1145"/>
    </location>
</feature>
<dbReference type="PROSITE" id="PS50219">
    <property type="entry name" value="CNH"/>
    <property type="match status" value="1"/>
</dbReference>
<evidence type="ECO:0000256" key="8">
    <source>
        <dbReference type="ARBA" id="ARBA00047899"/>
    </source>
</evidence>
<dbReference type="eggNOG" id="KOG0612">
    <property type="taxonomic scope" value="Eukaryota"/>
</dbReference>
<dbReference type="InterPro" id="IPR001180">
    <property type="entry name" value="CNH_dom"/>
</dbReference>
<organism evidence="16 17">
    <name type="scientific">Monosiga brevicollis</name>
    <name type="common">Choanoflagellate</name>
    <dbReference type="NCBI Taxonomy" id="81824"/>
    <lineage>
        <taxon>Eukaryota</taxon>
        <taxon>Choanoflagellata</taxon>
        <taxon>Craspedida</taxon>
        <taxon>Salpingoecidae</taxon>
        <taxon>Monosiga</taxon>
    </lineage>
</organism>
<dbReference type="Pfam" id="PF00780">
    <property type="entry name" value="CNH"/>
    <property type="match status" value="1"/>
</dbReference>
<evidence type="ECO:0000256" key="7">
    <source>
        <dbReference type="ARBA" id="ARBA00022840"/>
    </source>
</evidence>
<dbReference type="InterPro" id="IPR011009">
    <property type="entry name" value="Kinase-like_dom_sf"/>
</dbReference>
<evidence type="ECO:0000256" key="9">
    <source>
        <dbReference type="ARBA" id="ARBA00048679"/>
    </source>
</evidence>
<dbReference type="PROSITE" id="PS51285">
    <property type="entry name" value="AGC_KINASE_CTER"/>
    <property type="match status" value="1"/>
</dbReference>
<evidence type="ECO:0000256" key="4">
    <source>
        <dbReference type="ARBA" id="ARBA00022679"/>
    </source>
</evidence>
<dbReference type="PROSITE" id="PS50011">
    <property type="entry name" value="PROTEIN_KINASE_DOM"/>
    <property type="match status" value="1"/>
</dbReference>
<keyword evidence="3" id="KW-0597">Phosphoprotein</keyword>
<dbReference type="SMART" id="SM00036">
    <property type="entry name" value="CNH"/>
    <property type="match status" value="1"/>
</dbReference>
<keyword evidence="12" id="KW-0732">Signal</keyword>
<dbReference type="GeneID" id="5888428"/>
<evidence type="ECO:0000313" key="17">
    <source>
        <dbReference type="Proteomes" id="UP000001357"/>
    </source>
</evidence>
<accession>A9USD4</accession>
<evidence type="ECO:0000256" key="2">
    <source>
        <dbReference type="ARBA" id="ARBA00022527"/>
    </source>
</evidence>
<sequence length="1411" mass="154882">MATCALLTLAVVCDLGLMASRTAVGTPDYISPEILTSMEGRGKYGTECDWWSFGVVIYEDLIRSLLCETGKRLGQKGLEDFKGHPFFKGVDWEALQTGPAPYMPQLVGATDTSNFDEVDVKSDIVARPSQPKQFSGQHLPFVGYTFSRETPTVALRNRRNSVLVNRASKLEAQVRELQDKLHSAQHSDTTNNLNGSAAAVDLEALKTRISKLEADVQRRSAENESLEATVSELERKNRVSQRQQAELEAELEEVNKHGTTLTAQLGTLRRNVAELENELDLATTRETALRADEAQLRRRVSVKEDEVSELEAQLQAQLGLIQTLRSEKASLESELHGLRAQSNSGSSTDLTAAYEELQHKSDLQVASLQERVAALEEELRRSQRDVRLAGEDKVAVQHDLEQQRREVERLQSSTSTLLEARTALQERLDQAERAAAEAVDALQRETEALQSSLHDMSEQHEHALQRIDELQSRDAGSEAQQDLIAALTTECEELRTRLEELDATNAARADEIAQLAAGTQLSSEAEALIEQLEAQLDEHRVEQQSLLAKIHELQLQVEELKQLHSSPEAAFERMQWQLRRTQKVDRQEIRTLQQDLAAQNQAKVDAEQRVQVLSAQVAALQADMTERDREGQLAQLLQSASGEKERFSPRKMSGHSLETGSTVSRESANSLRPGLTFTGILDAGKNPSGTSLAGLDDDEVEVAPFQCDLKIPKPGGIKKGWTRAYVYARQGTLYVYEYDSNPTREVPDLPEPLKPVNPGLPTLQSHPRCMVDLIRQQLRIRPAEEDDVIHANAKDLPRIFLLEAPGGDPTTPLRFFFMAGSAEQQATRILQLTQYIKAVNCDVPEAVAIHCVVANLKSVTCAARLDDRSLLAVSNDGLVVAKENGVERIFTDKRFQHATQILCLEKPAFATAIVYGKTPQVRYFHNIVQSIRKRDYGTKLPETRGCSLATLATFAGLPILAVAKQNKILVFTFTEHGEYNLQNSLDIERAVNFLRFMRDQLIVGFGQTFVSFDLRSANSSRTRQALLSTGFSELSFAFPPLSTLVELRPMAAFCISATGTGDEEVVEYLLCFNRCAVFVNQLGIPVHARPTLKWRSEPQAFDVIGNCLTVVSAAGLEVLSLATGALVEVHWLPDCQLLSSQHLLLLVTTQGHIMQGYSPKEDSPLVFDTRQPQEGLRRGGSLRSLGSRRLTLARRGSRASNDRLSTSLISNPSNFVHVGTHDANMTAEQMARAAASFSQVSSASTSAASSQQSSAVPSPQKRLSVPAASQLTPSPTGPIRSHTISATRRARAVDASMESPRTPIQSTMTASPGRDVSTVRRATTSSTGIGAGARRLPDLTPTNGPHPTAAQRRVPMTRRQAPAVRDSFAVFAEAIKSAPSDDLDDVAARVAAVSGGSSRVTSQSVESSSEA</sequence>
<feature type="chain" id="PRO_5002742351" description="non-specific serine/threonine protein kinase" evidence="12">
    <location>
        <begin position="26"/>
        <end position="1411"/>
    </location>
</feature>
<dbReference type="Gene3D" id="3.30.200.20">
    <property type="entry name" value="Phosphorylase Kinase, domain 1"/>
    <property type="match status" value="1"/>
</dbReference>
<evidence type="ECO:0000259" key="15">
    <source>
        <dbReference type="PROSITE" id="PS51285"/>
    </source>
</evidence>
<feature type="compositionally biased region" description="Polar residues" evidence="11">
    <location>
        <begin position="656"/>
        <end position="669"/>
    </location>
</feature>
<dbReference type="STRING" id="81824.A9USD4"/>
<dbReference type="InterPro" id="IPR057529">
    <property type="entry name" value="MRCK/ROCK_PH"/>
</dbReference>
<dbReference type="Gene3D" id="1.10.510.10">
    <property type="entry name" value="Transferase(Phosphotransferase) domain 1"/>
    <property type="match status" value="2"/>
</dbReference>
<dbReference type="PANTHER" id="PTHR22988:SF71">
    <property type="entry name" value="CITRON RHO-INTERACTING KINASE"/>
    <property type="match status" value="1"/>
</dbReference>
<evidence type="ECO:0000256" key="1">
    <source>
        <dbReference type="ARBA" id="ARBA00012513"/>
    </source>
</evidence>